<dbReference type="CDD" id="cd07989">
    <property type="entry name" value="LPLAT_AGPAT-like"/>
    <property type="match status" value="1"/>
</dbReference>
<keyword evidence="1 4" id="KW-0808">Transferase</keyword>
<sequence length="268" mass="29412">MTSTDDHRPQPLPITSDPARVPLRIANSTPVQPTYRRLVRFAGWLLRLMVDRDWDDAANLPATGGVIVVSNHISYFDPPNLAHYLVWNGRWPRALGKADLWQVPIIGRLARATGQIPVERGTERAKDALVHAREALEQGECVVIYPEGTVTADPETWPMTPRPGAARLALASGAPVIPVGQWGANLVMPGKHPGWPKLRPRRTVSFRSGAPVDLSDLQGRTDAEAEAQAGARIMAAVTELVAQLRHETAPADVYDIRVGRRVPRLDAR</sequence>
<keyword evidence="5" id="KW-1185">Reference proteome</keyword>
<comment type="caution">
    <text evidence="4">The sequence shown here is derived from an EMBL/GenBank/DDBJ whole genome shotgun (WGS) entry which is preliminary data.</text>
</comment>
<organism evidence="4 5">
    <name type="scientific">Propionicimonas paludicola</name>
    <dbReference type="NCBI Taxonomy" id="185243"/>
    <lineage>
        <taxon>Bacteria</taxon>
        <taxon>Bacillati</taxon>
        <taxon>Actinomycetota</taxon>
        <taxon>Actinomycetes</taxon>
        <taxon>Propionibacteriales</taxon>
        <taxon>Nocardioidaceae</taxon>
        <taxon>Propionicimonas</taxon>
    </lineage>
</organism>
<dbReference type="GO" id="GO:0005886">
    <property type="term" value="C:plasma membrane"/>
    <property type="evidence" value="ECO:0007669"/>
    <property type="project" value="TreeGrafter"/>
</dbReference>
<evidence type="ECO:0000313" key="5">
    <source>
        <dbReference type="Proteomes" id="UP000226079"/>
    </source>
</evidence>
<feature type="domain" description="Phospholipid/glycerol acyltransferase" evidence="3">
    <location>
        <begin position="66"/>
        <end position="184"/>
    </location>
</feature>
<dbReference type="Proteomes" id="UP000226079">
    <property type="component" value="Unassembled WGS sequence"/>
</dbReference>
<accession>A0A2A9CR46</accession>
<dbReference type="EMBL" id="PDJC01000001">
    <property type="protein sequence ID" value="PFG16555.1"/>
    <property type="molecule type" value="Genomic_DNA"/>
</dbReference>
<dbReference type="Pfam" id="PF01553">
    <property type="entry name" value="Acyltransferase"/>
    <property type="match status" value="1"/>
</dbReference>
<dbReference type="AlphaFoldDB" id="A0A2A9CR46"/>
<evidence type="ECO:0000313" key="4">
    <source>
        <dbReference type="EMBL" id="PFG16555.1"/>
    </source>
</evidence>
<name>A0A2A9CR46_9ACTN</name>
<gene>
    <name evidence="4" type="ORF">ATK74_1102</name>
</gene>
<dbReference type="InterPro" id="IPR002123">
    <property type="entry name" value="Plipid/glycerol_acylTrfase"/>
</dbReference>
<dbReference type="GO" id="GO:0006654">
    <property type="term" value="P:phosphatidic acid biosynthetic process"/>
    <property type="evidence" value="ECO:0007669"/>
    <property type="project" value="TreeGrafter"/>
</dbReference>
<dbReference type="GO" id="GO:0003841">
    <property type="term" value="F:1-acylglycerol-3-phosphate O-acyltransferase activity"/>
    <property type="evidence" value="ECO:0007669"/>
    <property type="project" value="TreeGrafter"/>
</dbReference>
<proteinExistence type="predicted"/>
<evidence type="ECO:0000256" key="2">
    <source>
        <dbReference type="ARBA" id="ARBA00023315"/>
    </source>
</evidence>
<evidence type="ECO:0000259" key="3">
    <source>
        <dbReference type="SMART" id="SM00563"/>
    </source>
</evidence>
<evidence type="ECO:0000256" key="1">
    <source>
        <dbReference type="ARBA" id="ARBA00022679"/>
    </source>
</evidence>
<dbReference type="PANTHER" id="PTHR10434">
    <property type="entry name" value="1-ACYL-SN-GLYCEROL-3-PHOSPHATE ACYLTRANSFERASE"/>
    <property type="match status" value="1"/>
</dbReference>
<dbReference type="PANTHER" id="PTHR10434:SF55">
    <property type="entry name" value="POSSIBLE ACYLTRANSFERASE"/>
    <property type="match status" value="1"/>
</dbReference>
<dbReference type="SUPFAM" id="SSF69593">
    <property type="entry name" value="Glycerol-3-phosphate (1)-acyltransferase"/>
    <property type="match status" value="1"/>
</dbReference>
<dbReference type="RefSeq" id="WP_098460081.1">
    <property type="nucleotide sequence ID" value="NZ_PDJC01000001.1"/>
</dbReference>
<protein>
    <submittedName>
        <fullName evidence="4">1-acyl-sn-glycerol-3-phosphate acyltransferase</fullName>
    </submittedName>
</protein>
<dbReference type="OrthoDB" id="9806008at2"/>
<keyword evidence="2 4" id="KW-0012">Acyltransferase</keyword>
<reference evidence="4 5" key="1">
    <citation type="submission" date="2017-10" db="EMBL/GenBank/DDBJ databases">
        <title>Sequencing the genomes of 1000 actinobacteria strains.</title>
        <authorList>
            <person name="Klenk H.-P."/>
        </authorList>
    </citation>
    <scope>NUCLEOTIDE SEQUENCE [LARGE SCALE GENOMIC DNA]</scope>
    <source>
        <strain evidence="4 5">DSM 15597</strain>
    </source>
</reference>
<dbReference type="SMART" id="SM00563">
    <property type="entry name" value="PlsC"/>
    <property type="match status" value="1"/>
</dbReference>